<dbReference type="Proteomes" id="UP001341840">
    <property type="component" value="Unassembled WGS sequence"/>
</dbReference>
<name>A0ABU6VL63_9FABA</name>
<organism evidence="1 2">
    <name type="scientific">Stylosanthes scabra</name>
    <dbReference type="NCBI Taxonomy" id="79078"/>
    <lineage>
        <taxon>Eukaryota</taxon>
        <taxon>Viridiplantae</taxon>
        <taxon>Streptophyta</taxon>
        <taxon>Embryophyta</taxon>
        <taxon>Tracheophyta</taxon>
        <taxon>Spermatophyta</taxon>
        <taxon>Magnoliopsida</taxon>
        <taxon>eudicotyledons</taxon>
        <taxon>Gunneridae</taxon>
        <taxon>Pentapetalae</taxon>
        <taxon>rosids</taxon>
        <taxon>fabids</taxon>
        <taxon>Fabales</taxon>
        <taxon>Fabaceae</taxon>
        <taxon>Papilionoideae</taxon>
        <taxon>50 kb inversion clade</taxon>
        <taxon>dalbergioids sensu lato</taxon>
        <taxon>Dalbergieae</taxon>
        <taxon>Pterocarpus clade</taxon>
        <taxon>Stylosanthes</taxon>
    </lineage>
</organism>
<keyword evidence="2" id="KW-1185">Reference proteome</keyword>
<dbReference type="PANTHER" id="PTHR31973:SF187">
    <property type="entry name" value="MUTATOR TRANSPOSASE MUDRA PROTEIN"/>
    <property type="match status" value="1"/>
</dbReference>
<accession>A0ABU6VL63</accession>
<evidence type="ECO:0000313" key="1">
    <source>
        <dbReference type="EMBL" id="MED6173904.1"/>
    </source>
</evidence>
<sequence length="140" mass="16037">MHAKWLGKVFKKKFELNLKVKIKELVAKADRKWNLTVTASMAARTRRNALDGIQGSFRDQYKRLGDYAAELLRANPGFKVSGVCARGTEFKFEYAQLVHIPKVLCVPGCMQKELAVLQAVHTPRWMLPQDTRRWTSAHSH</sequence>
<dbReference type="PANTHER" id="PTHR31973">
    <property type="entry name" value="POLYPROTEIN, PUTATIVE-RELATED"/>
    <property type="match status" value="1"/>
</dbReference>
<proteinExistence type="predicted"/>
<protein>
    <submittedName>
        <fullName evidence="1">Uncharacterized protein</fullName>
    </submittedName>
</protein>
<reference evidence="1 2" key="1">
    <citation type="journal article" date="2023" name="Plants (Basel)">
        <title>Bridging the Gap: Combining Genomics and Transcriptomics Approaches to Understand Stylosanthes scabra, an Orphan Legume from the Brazilian Caatinga.</title>
        <authorList>
            <person name="Ferreira-Neto J.R.C."/>
            <person name="da Silva M.D."/>
            <person name="Binneck E."/>
            <person name="de Melo N.F."/>
            <person name="da Silva R.H."/>
            <person name="de Melo A.L.T.M."/>
            <person name="Pandolfi V."/>
            <person name="Bustamante F.O."/>
            <person name="Brasileiro-Vidal A.C."/>
            <person name="Benko-Iseppon A.M."/>
        </authorList>
    </citation>
    <scope>NUCLEOTIDE SEQUENCE [LARGE SCALE GENOMIC DNA]</scope>
    <source>
        <tissue evidence="1">Leaves</tissue>
    </source>
</reference>
<comment type="caution">
    <text evidence="1">The sequence shown here is derived from an EMBL/GenBank/DDBJ whole genome shotgun (WGS) entry which is preliminary data.</text>
</comment>
<gene>
    <name evidence="1" type="ORF">PIB30_064080</name>
</gene>
<dbReference type="EMBL" id="JASCZI010151654">
    <property type="protein sequence ID" value="MED6173904.1"/>
    <property type="molecule type" value="Genomic_DNA"/>
</dbReference>
<evidence type="ECO:0000313" key="2">
    <source>
        <dbReference type="Proteomes" id="UP001341840"/>
    </source>
</evidence>